<dbReference type="EMBL" id="CP127363">
    <property type="protein sequence ID" value="WIY47121.1"/>
    <property type="molecule type" value="Genomic_DNA"/>
</dbReference>
<dbReference type="Proteomes" id="UP001242732">
    <property type="component" value="Chromosome"/>
</dbReference>
<evidence type="ECO:0000313" key="2">
    <source>
        <dbReference type="Proteomes" id="UP001242732"/>
    </source>
</evidence>
<organism evidence="1 2">
    <name type="scientific">Paracidovorax citrulli</name>
    <name type="common">Acidovorax citrulli</name>
    <dbReference type="NCBI Taxonomy" id="80869"/>
    <lineage>
        <taxon>Bacteria</taxon>
        <taxon>Pseudomonadati</taxon>
        <taxon>Pseudomonadota</taxon>
        <taxon>Betaproteobacteria</taxon>
        <taxon>Burkholderiales</taxon>
        <taxon>Comamonadaceae</taxon>
        <taxon>Paracidovorax</taxon>
    </lineage>
</organism>
<evidence type="ECO:0000313" key="1">
    <source>
        <dbReference type="EMBL" id="WIY47121.1"/>
    </source>
</evidence>
<dbReference type="RefSeq" id="WP_133246114.1">
    <property type="nucleotide sequence ID" value="NZ_CP023687.1"/>
</dbReference>
<proteinExistence type="predicted"/>
<keyword evidence="2" id="KW-1185">Reference proteome</keyword>
<protein>
    <submittedName>
        <fullName evidence="1">Uncharacterized protein</fullName>
    </submittedName>
</protein>
<accession>A0ABY9AJL6</accession>
<reference evidence="1 2" key="1">
    <citation type="submission" date="2023-06" db="EMBL/GenBank/DDBJ databases">
        <authorList>
            <person name="Ham H."/>
            <person name="Park D.S."/>
        </authorList>
    </citation>
    <scope>NUCLEOTIDE SEQUENCE [LARGE SCALE GENOMIC DNA]</scope>
    <source>
        <strain evidence="1 2">KACC 17005</strain>
    </source>
</reference>
<gene>
    <name evidence="1" type="ORF">QRO08_14850</name>
</gene>
<name>A0ABY9AJL6_PARCI</name>
<sequence length="162" mass="19364">MINTTIPGEKINSDISRRIHRIFIYKIFRTHHAYKKEYFDKQKGRFSEKKIWQFSYAGPYDPGEDLEIISTNREILKAPFFHETGRVIWIEGGRNNKRVPHDMFCATSKDITDYFLDANRACNYSSGLIYIFNESMDWVIRIRSSLRINAVDDYIYQVYRKK</sequence>